<accession>A0A9P6CZR4</accession>
<organism evidence="4 5">
    <name type="scientific">Pholiota conissans</name>
    <dbReference type="NCBI Taxonomy" id="109636"/>
    <lineage>
        <taxon>Eukaryota</taxon>
        <taxon>Fungi</taxon>
        <taxon>Dikarya</taxon>
        <taxon>Basidiomycota</taxon>
        <taxon>Agaricomycotina</taxon>
        <taxon>Agaricomycetes</taxon>
        <taxon>Agaricomycetidae</taxon>
        <taxon>Agaricales</taxon>
        <taxon>Agaricineae</taxon>
        <taxon>Strophariaceae</taxon>
        <taxon>Pholiota</taxon>
    </lineage>
</organism>
<keyword evidence="2" id="KW-1133">Transmembrane helix</keyword>
<keyword evidence="2" id="KW-0812">Transmembrane</keyword>
<name>A0A9P6CZR4_9AGAR</name>
<evidence type="ECO:0000256" key="1">
    <source>
        <dbReference type="SAM" id="MobiDB-lite"/>
    </source>
</evidence>
<keyword evidence="5" id="KW-1185">Reference proteome</keyword>
<dbReference type="OrthoDB" id="195231at2759"/>
<evidence type="ECO:0000256" key="2">
    <source>
        <dbReference type="SAM" id="Phobius"/>
    </source>
</evidence>
<gene>
    <name evidence="4" type="ORF">BDN70DRAFT_879764</name>
</gene>
<proteinExistence type="predicted"/>
<dbReference type="AlphaFoldDB" id="A0A9P6CZR4"/>
<feature type="signal peptide" evidence="3">
    <location>
        <begin position="1"/>
        <end position="19"/>
    </location>
</feature>
<feature type="region of interest" description="Disordered" evidence="1">
    <location>
        <begin position="296"/>
        <end position="351"/>
    </location>
</feature>
<feature type="compositionally biased region" description="Basic and acidic residues" evidence="1">
    <location>
        <begin position="304"/>
        <end position="314"/>
    </location>
</feature>
<keyword evidence="2" id="KW-0472">Membrane</keyword>
<comment type="caution">
    <text evidence="4">The sequence shown here is derived from an EMBL/GenBank/DDBJ whole genome shotgun (WGS) entry which is preliminary data.</text>
</comment>
<protein>
    <submittedName>
        <fullName evidence="4">Uncharacterized protein</fullName>
    </submittedName>
</protein>
<reference evidence="4" key="1">
    <citation type="submission" date="2020-11" db="EMBL/GenBank/DDBJ databases">
        <authorList>
            <consortium name="DOE Joint Genome Institute"/>
            <person name="Ahrendt S."/>
            <person name="Riley R."/>
            <person name="Andreopoulos W."/>
            <person name="Labutti K."/>
            <person name="Pangilinan J."/>
            <person name="Ruiz-Duenas F.J."/>
            <person name="Barrasa J.M."/>
            <person name="Sanchez-Garcia M."/>
            <person name="Camarero S."/>
            <person name="Miyauchi S."/>
            <person name="Serrano A."/>
            <person name="Linde D."/>
            <person name="Babiker R."/>
            <person name="Drula E."/>
            <person name="Ayuso-Fernandez I."/>
            <person name="Pacheco R."/>
            <person name="Padilla G."/>
            <person name="Ferreira P."/>
            <person name="Barriuso J."/>
            <person name="Kellner H."/>
            <person name="Castanera R."/>
            <person name="Alfaro M."/>
            <person name="Ramirez L."/>
            <person name="Pisabarro A.G."/>
            <person name="Kuo A."/>
            <person name="Tritt A."/>
            <person name="Lipzen A."/>
            <person name="He G."/>
            <person name="Yan M."/>
            <person name="Ng V."/>
            <person name="Cullen D."/>
            <person name="Martin F."/>
            <person name="Rosso M.-N."/>
            <person name="Henrissat B."/>
            <person name="Hibbett D."/>
            <person name="Martinez A.T."/>
            <person name="Grigoriev I.V."/>
        </authorList>
    </citation>
    <scope>NUCLEOTIDE SEQUENCE</scope>
    <source>
        <strain evidence="4">CIRM-BRFM 674</strain>
    </source>
</reference>
<feature type="transmembrane region" description="Helical" evidence="2">
    <location>
        <begin position="232"/>
        <end position="256"/>
    </location>
</feature>
<evidence type="ECO:0000313" key="5">
    <source>
        <dbReference type="Proteomes" id="UP000807469"/>
    </source>
</evidence>
<evidence type="ECO:0000313" key="4">
    <source>
        <dbReference type="EMBL" id="KAF9478630.1"/>
    </source>
</evidence>
<dbReference type="EMBL" id="MU155230">
    <property type="protein sequence ID" value="KAF9478630.1"/>
    <property type="molecule type" value="Genomic_DNA"/>
</dbReference>
<keyword evidence="3" id="KW-0732">Signal</keyword>
<dbReference type="Proteomes" id="UP000807469">
    <property type="component" value="Unassembled WGS sequence"/>
</dbReference>
<evidence type="ECO:0000256" key="3">
    <source>
        <dbReference type="SAM" id="SignalP"/>
    </source>
</evidence>
<feature type="chain" id="PRO_5040222197" evidence="3">
    <location>
        <begin position="20"/>
        <end position="351"/>
    </location>
</feature>
<sequence length="351" mass="38417">MTPLALTFLLFAYIPQILAGSQNKGDTCDPGNNRLQAGTYQFWSDCNSVTFCNDTTHVCDLKGCRKDDFPFGYKQDDPDIPDKCPKGQFCPDEGSHCRDLIEVGQPCQFNRDDECAGPPNFKDLADTTGRGLNFNGSLCLNNICTYANKTAGSACTVENTAYTGYGPNGEFLDIVSRGDCMVGLYCDSVSLQCLQSKALGESCAADKECDSWNCLSTGVCGVSAATPHHFGIYVYILVCLGIVGGMAATLSGLYFAHRKQREIERNKRAQYWREQNAFHQNLMNMRETARASILSLPKNGGSRDYSREVSDDSHTPTAPKGSGLRHYLADDGSSELDDGLMYSGKQNDGRF</sequence>